<dbReference type="GO" id="GO:0032222">
    <property type="term" value="P:regulation of synaptic transmission, cholinergic"/>
    <property type="evidence" value="ECO:0007669"/>
    <property type="project" value="InterPro"/>
</dbReference>
<proteinExistence type="predicted"/>
<evidence type="ECO:0000256" key="1">
    <source>
        <dbReference type="ARBA" id="ARBA00022729"/>
    </source>
</evidence>
<feature type="chain" id="PRO_5005535507" evidence="3">
    <location>
        <begin position="24"/>
        <end position="125"/>
    </location>
</feature>
<feature type="non-terminal residue" evidence="4">
    <location>
        <position position="125"/>
    </location>
</feature>
<dbReference type="Proteomes" id="UP000037069">
    <property type="component" value="Unassembled WGS sequence"/>
</dbReference>
<dbReference type="OrthoDB" id="7983979at2759"/>
<accession>A0A0L0BZ61</accession>
<evidence type="ECO:0000256" key="3">
    <source>
        <dbReference type="SAM" id="SignalP"/>
    </source>
</evidence>
<evidence type="ECO:0000256" key="2">
    <source>
        <dbReference type="ARBA" id="ARBA00023180"/>
    </source>
</evidence>
<dbReference type="CDD" id="cd00117">
    <property type="entry name" value="TFP"/>
    <property type="match status" value="1"/>
</dbReference>
<evidence type="ECO:0000313" key="4">
    <source>
        <dbReference type="EMBL" id="KNC25352.1"/>
    </source>
</evidence>
<dbReference type="EMBL" id="JRES01001119">
    <property type="protein sequence ID" value="KNC25352.1"/>
    <property type="molecule type" value="Genomic_DNA"/>
</dbReference>
<dbReference type="GO" id="GO:0030431">
    <property type="term" value="P:sleep"/>
    <property type="evidence" value="ECO:0007669"/>
    <property type="project" value="InterPro"/>
</dbReference>
<evidence type="ECO:0000313" key="5">
    <source>
        <dbReference type="Proteomes" id="UP000037069"/>
    </source>
</evidence>
<organism evidence="4 5">
    <name type="scientific">Lucilia cuprina</name>
    <name type="common">Green bottle fly</name>
    <name type="synonym">Australian sheep blowfly</name>
    <dbReference type="NCBI Taxonomy" id="7375"/>
    <lineage>
        <taxon>Eukaryota</taxon>
        <taxon>Metazoa</taxon>
        <taxon>Ecdysozoa</taxon>
        <taxon>Arthropoda</taxon>
        <taxon>Hexapoda</taxon>
        <taxon>Insecta</taxon>
        <taxon>Pterygota</taxon>
        <taxon>Neoptera</taxon>
        <taxon>Endopterygota</taxon>
        <taxon>Diptera</taxon>
        <taxon>Brachycera</taxon>
        <taxon>Muscomorpha</taxon>
        <taxon>Oestroidea</taxon>
        <taxon>Calliphoridae</taxon>
        <taxon>Luciliinae</taxon>
        <taxon>Lucilia</taxon>
    </lineage>
</organism>
<gene>
    <name evidence="4" type="ORF">FF38_07560</name>
</gene>
<feature type="signal peptide" evidence="3">
    <location>
        <begin position="1"/>
        <end position="23"/>
    </location>
</feature>
<comment type="caution">
    <text evidence="4">The sequence shown here is derived from an EMBL/GenBank/DDBJ whole genome shotgun (WGS) entry which is preliminary data.</text>
</comment>
<sequence length="125" mass="14345">MLITLKVLINFLVFTFYIKNSNTTTATSLFASKHLKCYRCSSLLDDDCKNETNVMQRSEFVEECAVGAQGCVKQSVIRYDGKEATFRECYYGSISSFYTSFLCEGISRNRQYDEVQCFKCKGDFC</sequence>
<keyword evidence="2" id="KW-0325">Glycoprotein</keyword>
<dbReference type="InterPro" id="IPR031424">
    <property type="entry name" value="QVR-like"/>
</dbReference>
<keyword evidence="1 3" id="KW-0732">Signal</keyword>
<dbReference type="Pfam" id="PF17064">
    <property type="entry name" value="QVR"/>
    <property type="match status" value="1"/>
</dbReference>
<protein>
    <submittedName>
        <fullName evidence="4">Uncharacterized protein</fullName>
    </submittedName>
</protein>
<dbReference type="AlphaFoldDB" id="A0A0L0BZ61"/>
<keyword evidence="5" id="KW-1185">Reference proteome</keyword>
<name>A0A0L0BZ61_LUCCU</name>
<reference evidence="4 5" key="1">
    <citation type="journal article" date="2015" name="Nat. Commun.">
        <title>Lucilia cuprina genome unlocks parasitic fly biology to underpin future interventions.</title>
        <authorList>
            <person name="Anstead C.A."/>
            <person name="Korhonen P.K."/>
            <person name="Young N.D."/>
            <person name="Hall R.S."/>
            <person name="Jex A.R."/>
            <person name="Murali S.C."/>
            <person name="Hughes D.S."/>
            <person name="Lee S.F."/>
            <person name="Perry T."/>
            <person name="Stroehlein A.J."/>
            <person name="Ansell B.R."/>
            <person name="Breugelmans B."/>
            <person name="Hofmann A."/>
            <person name="Qu J."/>
            <person name="Dugan S."/>
            <person name="Lee S.L."/>
            <person name="Chao H."/>
            <person name="Dinh H."/>
            <person name="Han Y."/>
            <person name="Doddapaneni H.V."/>
            <person name="Worley K.C."/>
            <person name="Muzny D.M."/>
            <person name="Ioannidis P."/>
            <person name="Waterhouse R.M."/>
            <person name="Zdobnov E.M."/>
            <person name="James P.J."/>
            <person name="Bagnall N.H."/>
            <person name="Kotze A.C."/>
            <person name="Gibbs R.A."/>
            <person name="Richards S."/>
            <person name="Batterham P."/>
            <person name="Gasser R.B."/>
        </authorList>
    </citation>
    <scope>NUCLEOTIDE SEQUENCE [LARGE SCALE GENOMIC DNA]</scope>
    <source>
        <strain evidence="4 5">LS</strain>
        <tissue evidence="4">Full body</tissue>
    </source>
</reference>